<sequence>MGYVAHNKVFSEEQEQQLSKYITRCAEIYFGVSPKEVRKLAFDLSTKYNLKQPATWLENEMAGEEWFCSFMNRNPSLSVRVAQATSLARATSFNKTNVKAFYDNLQIVMDRHTYEPQDIHNVDKTGVTTVQKPDKVVARRGIWQVGALTSAERGTLVTVAFAVNALGNTIPLLFIFPRVRYHDHFVRDGLVGSIGTANPSGWMQDTSFLVYDIPGISKTAMPLAFTQTNVQAGFCKTGIYPYNRNLFQAVDFAPSFVTDRPNPDNGKNNPAANNEIPPLLSQEIDFSPSFETDGPNPGAGKNNPGPNDEILPLSVSLLDESSIPNPSNVQPTASFSATSPVFSSEIFRPFPKASQRKTKGFRTKKSTIYTDTPEKEAVRQAFFHLFLLINHCT</sequence>
<proteinExistence type="predicted"/>
<evidence type="ECO:0000256" key="1">
    <source>
        <dbReference type="SAM" id="MobiDB-lite"/>
    </source>
</evidence>
<evidence type="ECO:0000313" key="3">
    <source>
        <dbReference type="Proteomes" id="UP000801492"/>
    </source>
</evidence>
<evidence type="ECO:0000313" key="2">
    <source>
        <dbReference type="EMBL" id="KAF2884639.1"/>
    </source>
</evidence>
<protein>
    <recommendedName>
        <fullName evidence="4">HTH CENPB-type domain-containing protein</fullName>
    </recommendedName>
</protein>
<feature type="compositionally biased region" description="Low complexity" evidence="1">
    <location>
        <begin position="294"/>
        <end position="307"/>
    </location>
</feature>
<evidence type="ECO:0008006" key="4">
    <source>
        <dbReference type="Google" id="ProtNLM"/>
    </source>
</evidence>
<name>A0A8K0G3M0_IGNLU</name>
<dbReference type="OrthoDB" id="4327074at2759"/>
<dbReference type="AlphaFoldDB" id="A0A8K0G3M0"/>
<dbReference type="Proteomes" id="UP000801492">
    <property type="component" value="Unassembled WGS sequence"/>
</dbReference>
<gene>
    <name evidence="2" type="ORF">ILUMI_21526</name>
</gene>
<organism evidence="2 3">
    <name type="scientific">Ignelater luminosus</name>
    <name type="common">Cucubano</name>
    <name type="synonym">Pyrophorus luminosus</name>
    <dbReference type="NCBI Taxonomy" id="2038154"/>
    <lineage>
        <taxon>Eukaryota</taxon>
        <taxon>Metazoa</taxon>
        <taxon>Ecdysozoa</taxon>
        <taxon>Arthropoda</taxon>
        <taxon>Hexapoda</taxon>
        <taxon>Insecta</taxon>
        <taxon>Pterygota</taxon>
        <taxon>Neoptera</taxon>
        <taxon>Endopterygota</taxon>
        <taxon>Coleoptera</taxon>
        <taxon>Polyphaga</taxon>
        <taxon>Elateriformia</taxon>
        <taxon>Elateroidea</taxon>
        <taxon>Elateridae</taxon>
        <taxon>Agrypninae</taxon>
        <taxon>Pyrophorini</taxon>
        <taxon>Ignelater</taxon>
    </lineage>
</organism>
<comment type="caution">
    <text evidence="2">The sequence shown here is derived from an EMBL/GenBank/DDBJ whole genome shotgun (WGS) entry which is preliminary data.</text>
</comment>
<accession>A0A8K0G3M0</accession>
<feature type="region of interest" description="Disordered" evidence="1">
    <location>
        <begin position="285"/>
        <end position="311"/>
    </location>
</feature>
<keyword evidence="3" id="KW-1185">Reference proteome</keyword>
<dbReference type="EMBL" id="VTPC01090146">
    <property type="protein sequence ID" value="KAF2884639.1"/>
    <property type="molecule type" value="Genomic_DNA"/>
</dbReference>
<reference evidence="2" key="1">
    <citation type="submission" date="2019-08" db="EMBL/GenBank/DDBJ databases">
        <title>The genome of the North American firefly Photinus pyralis.</title>
        <authorList>
            <consortium name="Photinus pyralis genome working group"/>
            <person name="Fallon T.R."/>
            <person name="Sander Lower S.E."/>
            <person name="Weng J.-K."/>
        </authorList>
    </citation>
    <scope>NUCLEOTIDE SEQUENCE</scope>
    <source>
        <strain evidence="2">TRF0915ILg1</strain>
        <tissue evidence="2">Whole body</tissue>
    </source>
</reference>